<dbReference type="EMBL" id="KZ772827">
    <property type="protein sequence ID" value="PTQ28681.1"/>
    <property type="molecule type" value="Genomic_DNA"/>
</dbReference>
<proteinExistence type="predicted"/>
<evidence type="ECO:0000313" key="2">
    <source>
        <dbReference type="EMBL" id="PTQ28681.1"/>
    </source>
</evidence>
<sequence>MGTFEFHEVDSSSSSQQMISDRRPNITERVSGHSEVLEVDENRNPSHSTWTGMSHHLSRTPSLNGIMEGDCVQLDSV</sequence>
<reference evidence="3" key="1">
    <citation type="journal article" date="2017" name="Cell">
        <title>Insights into land plant evolution garnered from the Marchantia polymorpha genome.</title>
        <authorList>
            <person name="Bowman J.L."/>
            <person name="Kohchi T."/>
            <person name="Yamato K.T."/>
            <person name="Jenkins J."/>
            <person name="Shu S."/>
            <person name="Ishizaki K."/>
            <person name="Yamaoka S."/>
            <person name="Nishihama R."/>
            <person name="Nakamura Y."/>
            <person name="Berger F."/>
            <person name="Adam C."/>
            <person name="Aki S.S."/>
            <person name="Althoff F."/>
            <person name="Araki T."/>
            <person name="Arteaga-Vazquez M.A."/>
            <person name="Balasubrmanian S."/>
            <person name="Barry K."/>
            <person name="Bauer D."/>
            <person name="Boehm C.R."/>
            <person name="Briginshaw L."/>
            <person name="Caballero-Perez J."/>
            <person name="Catarino B."/>
            <person name="Chen F."/>
            <person name="Chiyoda S."/>
            <person name="Chovatia M."/>
            <person name="Davies K.M."/>
            <person name="Delmans M."/>
            <person name="Demura T."/>
            <person name="Dierschke T."/>
            <person name="Dolan L."/>
            <person name="Dorantes-Acosta A.E."/>
            <person name="Eklund D.M."/>
            <person name="Florent S.N."/>
            <person name="Flores-Sandoval E."/>
            <person name="Fujiyama A."/>
            <person name="Fukuzawa H."/>
            <person name="Galik B."/>
            <person name="Grimanelli D."/>
            <person name="Grimwood J."/>
            <person name="Grossniklaus U."/>
            <person name="Hamada T."/>
            <person name="Haseloff J."/>
            <person name="Hetherington A.J."/>
            <person name="Higo A."/>
            <person name="Hirakawa Y."/>
            <person name="Hundley H.N."/>
            <person name="Ikeda Y."/>
            <person name="Inoue K."/>
            <person name="Inoue S.I."/>
            <person name="Ishida S."/>
            <person name="Jia Q."/>
            <person name="Kakita M."/>
            <person name="Kanazawa T."/>
            <person name="Kawai Y."/>
            <person name="Kawashima T."/>
            <person name="Kennedy M."/>
            <person name="Kinose K."/>
            <person name="Kinoshita T."/>
            <person name="Kohara Y."/>
            <person name="Koide E."/>
            <person name="Komatsu K."/>
            <person name="Kopischke S."/>
            <person name="Kubo M."/>
            <person name="Kyozuka J."/>
            <person name="Lagercrantz U."/>
            <person name="Lin S.S."/>
            <person name="Lindquist E."/>
            <person name="Lipzen A.M."/>
            <person name="Lu C.W."/>
            <person name="De Luna E."/>
            <person name="Martienssen R.A."/>
            <person name="Minamino N."/>
            <person name="Mizutani M."/>
            <person name="Mizutani M."/>
            <person name="Mochizuki N."/>
            <person name="Monte I."/>
            <person name="Mosher R."/>
            <person name="Nagasaki H."/>
            <person name="Nakagami H."/>
            <person name="Naramoto S."/>
            <person name="Nishitani K."/>
            <person name="Ohtani M."/>
            <person name="Okamoto T."/>
            <person name="Okumura M."/>
            <person name="Phillips J."/>
            <person name="Pollak B."/>
            <person name="Reinders A."/>
            <person name="Rovekamp M."/>
            <person name="Sano R."/>
            <person name="Sawa S."/>
            <person name="Schmid M.W."/>
            <person name="Shirakawa M."/>
            <person name="Solano R."/>
            <person name="Spunde A."/>
            <person name="Suetsugu N."/>
            <person name="Sugano S."/>
            <person name="Sugiyama A."/>
            <person name="Sun R."/>
            <person name="Suzuki Y."/>
            <person name="Takenaka M."/>
            <person name="Takezawa D."/>
            <person name="Tomogane H."/>
            <person name="Tsuzuki M."/>
            <person name="Ueda T."/>
            <person name="Umeda M."/>
            <person name="Ward J.M."/>
            <person name="Watanabe Y."/>
            <person name="Yazaki K."/>
            <person name="Yokoyama R."/>
            <person name="Yoshitake Y."/>
            <person name="Yotsui I."/>
            <person name="Zachgo S."/>
            <person name="Schmutz J."/>
        </authorList>
    </citation>
    <scope>NUCLEOTIDE SEQUENCE [LARGE SCALE GENOMIC DNA]</scope>
    <source>
        <strain evidence="3">Tak-1</strain>
    </source>
</reference>
<name>A0A2R6W4A5_MARPO</name>
<dbReference type="AlphaFoldDB" id="A0A2R6W4A5"/>
<evidence type="ECO:0000256" key="1">
    <source>
        <dbReference type="SAM" id="MobiDB-lite"/>
    </source>
</evidence>
<organism evidence="2 3">
    <name type="scientific">Marchantia polymorpha</name>
    <name type="common">Common liverwort</name>
    <name type="synonym">Marchantia aquatica</name>
    <dbReference type="NCBI Taxonomy" id="3197"/>
    <lineage>
        <taxon>Eukaryota</taxon>
        <taxon>Viridiplantae</taxon>
        <taxon>Streptophyta</taxon>
        <taxon>Embryophyta</taxon>
        <taxon>Marchantiophyta</taxon>
        <taxon>Marchantiopsida</taxon>
        <taxon>Marchantiidae</taxon>
        <taxon>Marchantiales</taxon>
        <taxon>Marchantiaceae</taxon>
        <taxon>Marchantia</taxon>
    </lineage>
</organism>
<protein>
    <submittedName>
        <fullName evidence="2">Uncharacterized protein</fullName>
    </submittedName>
</protein>
<feature type="region of interest" description="Disordered" evidence="1">
    <location>
        <begin position="41"/>
        <end position="64"/>
    </location>
</feature>
<dbReference type="Gramene" id="Mp4g08660.1">
    <property type="protein sequence ID" value="Mp4g08660.1.cds1"/>
    <property type="gene ID" value="Mp4g08660"/>
</dbReference>
<evidence type="ECO:0000313" key="3">
    <source>
        <dbReference type="Proteomes" id="UP000244005"/>
    </source>
</evidence>
<gene>
    <name evidence="2" type="ORF">MARPO_0157s0013</name>
</gene>
<accession>A0A2R6W4A5</accession>
<dbReference type="Proteomes" id="UP000244005">
    <property type="component" value="Unassembled WGS sequence"/>
</dbReference>
<keyword evidence="3" id="KW-1185">Reference proteome</keyword>
<feature type="region of interest" description="Disordered" evidence="1">
    <location>
        <begin position="1"/>
        <end position="23"/>
    </location>
</feature>
<feature type="compositionally biased region" description="Basic and acidic residues" evidence="1">
    <location>
        <begin position="1"/>
        <end position="10"/>
    </location>
</feature>